<comment type="caution">
    <text evidence="2">The sequence shown here is derived from an EMBL/GenBank/DDBJ whole genome shotgun (WGS) entry which is preliminary data.</text>
</comment>
<name>A0A3N2CUI3_9ACTN</name>
<dbReference type="PANTHER" id="PTHR32027">
    <property type="entry name" value="CYTOSINE DEAMINASE"/>
    <property type="match status" value="1"/>
</dbReference>
<evidence type="ECO:0000259" key="1">
    <source>
        <dbReference type="Pfam" id="PF07969"/>
    </source>
</evidence>
<dbReference type="Pfam" id="PF07969">
    <property type="entry name" value="Amidohydro_3"/>
    <property type="match status" value="1"/>
</dbReference>
<feature type="domain" description="Amidohydrolase 3" evidence="1">
    <location>
        <begin position="116"/>
        <end position="402"/>
    </location>
</feature>
<evidence type="ECO:0000313" key="2">
    <source>
        <dbReference type="EMBL" id="ROR91202.1"/>
    </source>
</evidence>
<proteinExistence type="predicted"/>
<keyword evidence="3" id="KW-1185">Reference proteome</keyword>
<dbReference type="InterPro" id="IPR011059">
    <property type="entry name" value="Metal-dep_hydrolase_composite"/>
</dbReference>
<gene>
    <name evidence="2" type="ORF">EDD33_2068</name>
</gene>
<protein>
    <submittedName>
        <fullName evidence="2">Cytosine deaminase</fullName>
    </submittedName>
</protein>
<dbReference type="Proteomes" id="UP000281738">
    <property type="component" value="Unassembled WGS sequence"/>
</dbReference>
<dbReference type="GO" id="GO:0016814">
    <property type="term" value="F:hydrolase activity, acting on carbon-nitrogen (but not peptide) bonds, in cyclic amidines"/>
    <property type="evidence" value="ECO:0007669"/>
    <property type="project" value="TreeGrafter"/>
</dbReference>
<evidence type="ECO:0000313" key="3">
    <source>
        <dbReference type="Proteomes" id="UP000281738"/>
    </source>
</evidence>
<accession>A0A3N2CUI3</accession>
<dbReference type="PANTHER" id="PTHR32027:SF9">
    <property type="entry name" value="BLL3847 PROTEIN"/>
    <property type="match status" value="1"/>
</dbReference>
<dbReference type="SUPFAM" id="SSF51556">
    <property type="entry name" value="Metallo-dependent hydrolases"/>
    <property type="match status" value="1"/>
</dbReference>
<dbReference type="CDD" id="cd01293">
    <property type="entry name" value="Bact_CD"/>
    <property type="match status" value="1"/>
</dbReference>
<dbReference type="AlphaFoldDB" id="A0A3N2CUI3"/>
<dbReference type="InterPro" id="IPR032466">
    <property type="entry name" value="Metal_Hydrolase"/>
</dbReference>
<dbReference type="Gene3D" id="2.30.40.10">
    <property type="entry name" value="Urease, subunit C, domain 1"/>
    <property type="match status" value="1"/>
</dbReference>
<dbReference type="EMBL" id="RKHO01000001">
    <property type="protein sequence ID" value="ROR91202.1"/>
    <property type="molecule type" value="Genomic_DNA"/>
</dbReference>
<dbReference type="Gene3D" id="3.20.20.140">
    <property type="entry name" value="Metal-dependent hydrolases"/>
    <property type="match status" value="1"/>
</dbReference>
<dbReference type="InterPro" id="IPR052349">
    <property type="entry name" value="Metallo-hydrolase_Enzymes"/>
</dbReference>
<dbReference type="SUPFAM" id="SSF51338">
    <property type="entry name" value="Composite domain of metallo-dependent hydrolases"/>
    <property type="match status" value="1"/>
</dbReference>
<sequence length="407" mass="42935">MHASATRVPRLRRVTDLLISDVRPWGADPVDLLVADGVLAEVVPTGTAPRGAPAARRIAGHGLLALPGLVNAHAHVDKSWWGRPWESYEGAPGVQGRIAHERARRDDLGIPSVATTRAVLDQLVRHGTTAVRSHVDVDLGLGLRGIEVVREAAAAYDGLRVELVAFPQDGVLRRPGVMELLDRAAAAGVEHVGGLDPASIDRDPVGQLDGIFDVAARHGCGIDLHLHDGGELGAFQVELVVERTERFGLQGRVTLAHGFAVAQVDQVRRRDLLQAMGALGITMTTVAPLGSPQLPVAELDAAGVGLGLGTDGIRDLWSPYGTGDVLGIAWQLARASGLARDADLRRVVELATSDGGRFVGGPTHDLVAGSRADVVLLEAENPMDALVRTPPRRLVVAGGRVLHDDLS</sequence>
<organism evidence="2 3">
    <name type="scientific">Nocardioides aurantiacus</name>
    <dbReference type="NCBI Taxonomy" id="86796"/>
    <lineage>
        <taxon>Bacteria</taxon>
        <taxon>Bacillati</taxon>
        <taxon>Actinomycetota</taxon>
        <taxon>Actinomycetes</taxon>
        <taxon>Propionibacteriales</taxon>
        <taxon>Nocardioidaceae</taxon>
        <taxon>Nocardioides</taxon>
    </lineage>
</organism>
<dbReference type="InterPro" id="IPR013108">
    <property type="entry name" value="Amidohydro_3"/>
</dbReference>
<reference evidence="2 3" key="1">
    <citation type="submission" date="2018-11" db="EMBL/GenBank/DDBJ databases">
        <title>Sequencing the genomes of 1000 actinobacteria strains.</title>
        <authorList>
            <person name="Klenk H.-P."/>
        </authorList>
    </citation>
    <scope>NUCLEOTIDE SEQUENCE [LARGE SCALE GENOMIC DNA]</scope>
    <source>
        <strain evidence="2 3">DSM 12652</strain>
    </source>
</reference>